<comment type="similarity">
    <text evidence="5">Belongs to the peptidase M24A family. Methionine aminopeptidase type 1 subfamily.</text>
</comment>
<dbReference type="GO" id="GO:0004239">
    <property type="term" value="F:initiator methionyl aminopeptidase activity"/>
    <property type="evidence" value="ECO:0007669"/>
    <property type="project" value="UniProtKB-UniRule"/>
</dbReference>
<dbReference type="HAMAP" id="MF_01974">
    <property type="entry name" value="MetAP_1"/>
    <property type="match status" value="1"/>
</dbReference>
<evidence type="ECO:0000256" key="3">
    <source>
        <dbReference type="ARBA" id="ARBA00022723"/>
    </source>
</evidence>
<keyword evidence="8" id="KW-1185">Reference proteome</keyword>
<dbReference type="EC" id="3.4.11.18" evidence="6"/>
<dbReference type="AlphaFoldDB" id="A0AAJ6QY32"/>
<feature type="binding site" evidence="5">
    <location>
        <position position="243"/>
    </location>
    <ligand>
        <name>substrate</name>
    </ligand>
</feature>
<keyword evidence="2 5" id="KW-0645">Protease</keyword>
<evidence type="ECO:0000256" key="1">
    <source>
        <dbReference type="ARBA" id="ARBA00022438"/>
    </source>
</evidence>
<organism evidence="8 9">
    <name type="scientific">Galendromus occidentalis</name>
    <name type="common">western predatory mite</name>
    <dbReference type="NCBI Taxonomy" id="34638"/>
    <lineage>
        <taxon>Eukaryota</taxon>
        <taxon>Metazoa</taxon>
        <taxon>Ecdysozoa</taxon>
        <taxon>Arthropoda</taxon>
        <taxon>Chelicerata</taxon>
        <taxon>Arachnida</taxon>
        <taxon>Acari</taxon>
        <taxon>Parasitiformes</taxon>
        <taxon>Mesostigmata</taxon>
        <taxon>Gamasina</taxon>
        <taxon>Phytoseioidea</taxon>
        <taxon>Phytoseiidae</taxon>
        <taxon>Typhlodrominae</taxon>
        <taxon>Galendromus</taxon>
    </lineage>
</organism>
<dbReference type="GO" id="GO:0070006">
    <property type="term" value="F:metalloaminopeptidase activity"/>
    <property type="evidence" value="ECO:0007669"/>
    <property type="project" value="UniProtKB-UniRule"/>
</dbReference>
<evidence type="ECO:0000256" key="6">
    <source>
        <dbReference type="RuleBase" id="RU003653"/>
    </source>
</evidence>
<dbReference type="Proteomes" id="UP000694867">
    <property type="component" value="Unplaced"/>
</dbReference>
<dbReference type="InterPro" id="IPR002467">
    <property type="entry name" value="Pept_M24A_MAP1"/>
</dbReference>
<feature type="binding site" evidence="5">
    <location>
        <position position="145"/>
    </location>
    <ligand>
        <name>substrate</name>
    </ligand>
</feature>
<keyword evidence="3 5" id="KW-0479">Metal-binding</keyword>
<name>A0AAJ6QY32_9ACAR</name>
<feature type="domain" description="Peptidase M24" evidence="7">
    <location>
        <begin position="80"/>
        <end position="306"/>
    </location>
</feature>
<feature type="binding site" evidence="5">
    <location>
        <position position="299"/>
    </location>
    <ligand>
        <name>a divalent metal cation</name>
        <dbReference type="ChEBI" id="CHEBI:60240"/>
        <label>1</label>
    </ligand>
</feature>
<feature type="binding site" evidence="5">
    <location>
        <position position="268"/>
    </location>
    <ligand>
        <name>a divalent metal cation</name>
        <dbReference type="ChEBI" id="CHEBI:60240"/>
        <label>2</label>
        <note>catalytic</note>
    </ligand>
</feature>
<dbReference type="InterPro" id="IPR036005">
    <property type="entry name" value="Creatinase/aminopeptidase-like"/>
</dbReference>
<keyword evidence="1 5" id="KW-0031">Aminopeptidase</keyword>
<feature type="binding site" evidence="5">
    <location>
        <position position="173"/>
    </location>
    <ligand>
        <name>a divalent metal cation</name>
        <dbReference type="ChEBI" id="CHEBI:60240"/>
        <label>2</label>
        <note>catalytic</note>
    </ligand>
</feature>
<evidence type="ECO:0000256" key="4">
    <source>
        <dbReference type="ARBA" id="ARBA00022801"/>
    </source>
</evidence>
<reference evidence="9" key="1">
    <citation type="submission" date="2025-08" db="UniProtKB">
        <authorList>
            <consortium name="RefSeq"/>
        </authorList>
    </citation>
    <scope>IDENTIFICATION</scope>
</reference>
<dbReference type="GeneID" id="100897755"/>
<dbReference type="SUPFAM" id="SSF55920">
    <property type="entry name" value="Creatinase/aminopeptidase"/>
    <property type="match status" value="1"/>
</dbReference>
<sequence>MSSARLASLLRIPQRTITSLTKDNSKRSQRFLNYDVVIPTEVSPTLRVPDHIVKPDYAQSGIVLESLEEVEIKTPDAIKRLRDSCRVAREVLDKIGDNIEAGISTDELDKLAHSFCIERNAYPSPLNYKWFPKSICTSINNVACHGIPDDRKLKEGDIISVDVSVFLNGYHGDCAETFAVGALDEKGWNLVETARYCLESGIAVCRNGAKLSDIGDAIQHRAEESNCSVVPNFCGHGIGTYFHGPPTIIHFEHDSDEVMKTGMTFTIEPVISEGEDEIAVLEDGWTAVTLDKSRTAQFEHTVLITDDGAEILTRSPREA</sequence>
<dbReference type="GO" id="GO:0006508">
    <property type="term" value="P:proteolysis"/>
    <property type="evidence" value="ECO:0007669"/>
    <property type="project" value="UniProtKB-KW"/>
</dbReference>
<comment type="catalytic activity">
    <reaction evidence="5 6">
        <text>Release of N-terminal amino acids, preferentially methionine, from peptides and arylamides.</text>
        <dbReference type="EC" id="3.4.11.18"/>
    </reaction>
</comment>
<feature type="binding site" evidence="5">
    <location>
        <position position="173"/>
    </location>
    <ligand>
        <name>a divalent metal cation</name>
        <dbReference type="ChEBI" id="CHEBI:60240"/>
        <label>1</label>
    </ligand>
</feature>
<comment type="cofactor">
    <cofactor evidence="5">
        <name>Co(2+)</name>
        <dbReference type="ChEBI" id="CHEBI:48828"/>
    </cofactor>
    <cofactor evidence="5">
        <name>Zn(2+)</name>
        <dbReference type="ChEBI" id="CHEBI:29105"/>
    </cofactor>
    <cofactor evidence="5">
        <name>Mn(2+)</name>
        <dbReference type="ChEBI" id="CHEBI:29035"/>
    </cofactor>
    <cofactor evidence="5">
        <name>Fe(2+)</name>
        <dbReference type="ChEBI" id="CHEBI:29033"/>
    </cofactor>
    <text evidence="5">Binds 2 divalent metal cations per subunit. Has a high-affinity and a low affinity metal-binding site. The true nature of the physiological cofactor is under debate. The enzyme is active with cobalt, zinc, manganese or divalent iron ions. Most likely, methionine aminopeptidases function as mononuclear Fe(2+)-metalloproteases under physiological conditions, and the catalytically relevant metal-binding site has been assigned to the histidine-containing high-affinity site.</text>
</comment>
<evidence type="ECO:0000256" key="2">
    <source>
        <dbReference type="ARBA" id="ARBA00022670"/>
    </source>
</evidence>
<dbReference type="PROSITE" id="PS00680">
    <property type="entry name" value="MAP_1"/>
    <property type="match status" value="1"/>
</dbReference>
<gene>
    <name evidence="9" type="primary">LOC100897755</name>
</gene>
<proteinExistence type="inferred from homology"/>
<dbReference type="InterPro" id="IPR000994">
    <property type="entry name" value="Pept_M24"/>
</dbReference>
<dbReference type="NCBIfam" id="TIGR00500">
    <property type="entry name" value="met_pdase_I"/>
    <property type="match status" value="1"/>
</dbReference>
<dbReference type="CDD" id="cd01086">
    <property type="entry name" value="MetAP1"/>
    <property type="match status" value="1"/>
</dbReference>
<dbReference type="PANTHER" id="PTHR43330:SF8">
    <property type="entry name" value="METHIONINE AMINOPEPTIDASE 1D, MITOCHONDRIAL"/>
    <property type="match status" value="1"/>
</dbReference>
<keyword evidence="4 5" id="KW-0378">Hydrolase</keyword>
<dbReference type="PANTHER" id="PTHR43330">
    <property type="entry name" value="METHIONINE AMINOPEPTIDASE"/>
    <property type="match status" value="1"/>
</dbReference>
<feature type="binding site" evidence="5">
    <location>
        <position position="236"/>
    </location>
    <ligand>
        <name>a divalent metal cation</name>
        <dbReference type="ChEBI" id="CHEBI:60240"/>
        <label>2</label>
        <note>catalytic</note>
    </ligand>
</feature>
<dbReference type="GO" id="GO:0046872">
    <property type="term" value="F:metal ion binding"/>
    <property type="evidence" value="ECO:0007669"/>
    <property type="project" value="UniProtKB-UniRule"/>
</dbReference>
<protein>
    <recommendedName>
        <fullName evidence="6">Methionine aminopeptidase</fullName>
        <ecNumber evidence="6">3.4.11.18</ecNumber>
    </recommendedName>
</protein>
<dbReference type="KEGG" id="goe:100897755"/>
<dbReference type="InterPro" id="IPR001714">
    <property type="entry name" value="Pept_M24_MAP"/>
</dbReference>
<dbReference type="Gene3D" id="3.90.230.10">
    <property type="entry name" value="Creatinase/methionine aminopeptidase superfamily"/>
    <property type="match status" value="1"/>
</dbReference>
<dbReference type="PRINTS" id="PR00599">
    <property type="entry name" value="MAPEPTIDASE"/>
</dbReference>
<feature type="binding site" evidence="5">
    <location>
        <position position="299"/>
    </location>
    <ligand>
        <name>a divalent metal cation</name>
        <dbReference type="ChEBI" id="CHEBI:60240"/>
        <label>2</label>
        <note>catalytic</note>
    </ligand>
</feature>
<comment type="function">
    <text evidence="6">Cotranslationally removes the N-terminal methionine from nascent proteins. The N-terminal methionine is often cleaved when the second residue in the primary sequence is small and uncharged (Met-Ala-, Cys, Gly, Pro, Ser, Thr, or Val).</text>
</comment>
<evidence type="ECO:0000313" key="8">
    <source>
        <dbReference type="Proteomes" id="UP000694867"/>
    </source>
</evidence>
<evidence type="ECO:0000256" key="5">
    <source>
        <dbReference type="HAMAP-Rule" id="MF_03174"/>
    </source>
</evidence>
<accession>A0AAJ6QY32</accession>
<dbReference type="Pfam" id="PF00557">
    <property type="entry name" value="Peptidase_M24"/>
    <property type="match status" value="1"/>
</dbReference>
<feature type="binding site" evidence="5">
    <location>
        <position position="162"/>
    </location>
    <ligand>
        <name>a divalent metal cation</name>
        <dbReference type="ChEBI" id="CHEBI:60240"/>
        <label>1</label>
    </ligand>
</feature>
<dbReference type="RefSeq" id="XP_003747588.1">
    <property type="nucleotide sequence ID" value="XM_003747540.1"/>
</dbReference>
<evidence type="ECO:0000259" key="7">
    <source>
        <dbReference type="Pfam" id="PF00557"/>
    </source>
</evidence>
<evidence type="ECO:0000313" key="9">
    <source>
        <dbReference type="RefSeq" id="XP_003747588.1"/>
    </source>
</evidence>